<feature type="non-terminal residue" evidence="3">
    <location>
        <position position="142"/>
    </location>
</feature>
<gene>
    <name evidence="3" type="ORF">BU23DRAFT_413020</name>
</gene>
<name>A0A6A5VQT4_9PLEO</name>
<dbReference type="EMBL" id="ML976656">
    <property type="protein sequence ID" value="KAF1980053.1"/>
    <property type="molecule type" value="Genomic_DNA"/>
</dbReference>
<dbReference type="OrthoDB" id="5429634at2759"/>
<protein>
    <recommendedName>
        <fullName evidence="2">DUF6536 domain-containing protein</fullName>
    </recommendedName>
</protein>
<accession>A0A6A5VQT4</accession>
<keyword evidence="1" id="KW-1133">Transmembrane helix</keyword>
<feature type="transmembrane region" description="Helical" evidence="1">
    <location>
        <begin position="112"/>
        <end position="135"/>
    </location>
</feature>
<evidence type="ECO:0000313" key="3">
    <source>
        <dbReference type="EMBL" id="KAF1980053.1"/>
    </source>
</evidence>
<feature type="domain" description="DUF6536" evidence="2">
    <location>
        <begin position="1"/>
        <end position="142"/>
    </location>
</feature>
<feature type="non-terminal residue" evidence="3">
    <location>
        <position position="1"/>
    </location>
</feature>
<proteinExistence type="predicted"/>
<dbReference type="PANTHER" id="PTHR35395:SF1">
    <property type="entry name" value="DUF6536 DOMAIN-CONTAINING PROTEIN"/>
    <property type="match status" value="1"/>
</dbReference>
<keyword evidence="1" id="KW-0812">Transmembrane</keyword>
<dbReference type="AlphaFoldDB" id="A0A6A5VQT4"/>
<feature type="transmembrane region" description="Helical" evidence="1">
    <location>
        <begin position="51"/>
        <end position="71"/>
    </location>
</feature>
<dbReference type="Proteomes" id="UP000800036">
    <property type="component" value="Unassembled WGS sequence"/>
</dbReference>
<evidence type="ECO:0000259" key="2">
    <source>
        <dbReference type="Pfam" id="PF20163"/>
    </source>
</evidence>
<dbReference type="PANTHER" id="PTHR35395">
    <property type="entry name" value="DUF6536 DOMAIN-CONTAINING PROTEIN"/>
    <property type="match status" value="1"/>
</dbReference>
<dbReference type="InterPro" id="IPR046623">
    <property type="entry name" value="DUF6536"/>
</dbReference>
<reference evidence="3" key="1">
    <citation type="journal article" date="2020" name="Stud. Mycol.">
        <title>101 Dothideomycetes genomes: a test case for predicting lifestyles and emergence of pathogens.</title>
        <authorList>
            <person name="Haridas S."/>
            <person name="Albert R."/>
            <person name="Binder M."/>
            <person name="Bloem J."/>
            <person name="Labutti K."/>
            <person name="Salamov A."/>
            <person name="Andreopoulos B."/>
            <person name="Baker S."/>
            <person name="Barry K."/>
            <person name="Bills G."/>
            <person name="Bluhm B."/>
            <person name="Cannon C."/>
            <person name="Castanera R."/>
            <person name="Culley D."/>
            <person name="Daum C."/>
            <person name="Ezra D."/>
            <person name="Gonzalez J."/>
            <person name="Henrissat B."/>
            <person name="Kuo A."/>
            <person name="Liang C."/>
            <person name="Lipzen A."/>
            <person name="Lutzoni F."/>
            <person name="Magnuson J."/>
            <person name="Mondo S."/>
            <person name="Nolan M."/>
            <person name="Ohm R."/>
            <person name="Pangilinan J."/>
            <person name="Park H.-J."/>
            <person name="Ramirez L."/>
            <person name="Alfaro M."/>
            <person name="Sun H."/>
            <person name="Tritt A."/>
            <person name="Yoshinaga Y."/>
            <person name="Zwiers L.-H."/>
            <person name="Turgeon B."/>
            <person name="Goodwin S."/>
            <person name="Spatafora J."/>
            <person name="Crous P."/>
            <person name="Grigoriev I."/>
        </authorList>
    </citation>
    <scope>NUCLEOTIDE SEQUENCE</scope>
    <source>
        <strain evidence="3">CBS 107.79</strain>
    </source>
</reference>
<sequence>GVTLGVCTGTFVLLINCTFMIIGACVESSYQGGIATLFTGSGGLVPRFSTFLHVLISFLSTLLLSASNYAMQVLSPPTRTECVQAHKEGSWLDIGILSLRNIRKISTRRRNLWLMLGLSSIPLHYSYNASIFQVVTENEYHV</sequence>
<keyword evidence="1" id="KW-0472">Membrane</keyword>
<evidence type="ECO:0000313" key="4">
    <source>
        <dbReference type="Proteomes" id="UP000800036"/>
    </source>
</evidence>
<evidence type="ECO:0000256" key="1">
    <source>
        <dbReference type="SAM" id="Phobius"/>
    </source>
</evidence>
<keyword evidence="4" id="KW-1185">Reference proteome</keyword>
<organism evidence="3 4">
    <name type="scientific">Bimuria novae-zelandiae CBS 107.79</name>
    <dbReference type="NCBI Taxonomy" id="1447943"/>
    <lineage>
        <taxon>Eukaryota</taxon>
        <taxon>Fungi</taxon>
        <taxon>Dikarya</taxon>
        <taxon>Ascomycota</taxon>
        <taxon>Pezizomycotina</taxon>
        <taxon>Dothideomycetes</taxon>
        <taxon>Pleosporomycetidae</taxon>
        <taxon>Pleosporales</taxon>
        <taxon>Massarineae</taxon>
        <taxon>Didymosphaeriaceae</taxon>
        <taxon>Bimuria</taxon>
    </lineage>
</organism>
<dbReference type="Pfam" id="PF20163">
    <property type="entry name" value="DUF6536"/>
    <property type="match status" value="1"/>
</dbReference>